<dbReference type="PANTHER" id="PTHR10845">
    <property type="entry name" value="REGULATOR OF G PROTEIN SIGNALING"/>
    <property type="match status" value="1"/>
</dbReference>
<sequence>MAAGMFDVEARTARKAPEMPSTENLDYPRAASWASGTLDDVLNDAKGVQLFRVFLHDALAEENLSFLEAIEKLHKMKDPVEKKNYVDSFWPHCSPYINISSVAMQQIKETVSSDNPDPAAFSLGIKEVKRILENDQFPRFKRSDIYVSFLEKLLPRAYAEKWATSFEALLGNQIGRHYFRRFLRNIRAEENLRFWEAIIEFKQTKNMSGAMLNMGRNIQRQYLVEGTHNEVFLPFGVRQLIEKKINDKEVDITLFDDAIKHVEQVLRNDPYVRFLQSAEYNELLAKLH</sequence>
<evidence type="ECO:0000259" key="1">
    <source>
        <dbReference type="PROSITE" id="PS50132"/>
    </source>
</evidence>
<evidence type="ECO:0000313" key="2">
    <source>
        <dbReference type="EMBL" id="MFH4978948.1"/>
    </source>
</evidence>
<dbReference type="SMART" id="SM00315">
    <property type="entry name" value="RGS"/>
    <property type="match status" value="2"/>
</dbReference>
<dbReference type="Proteomes" id="UP001608902">
    <property type="component" value="Unassembled WGS sequence"/>
</dbReference>
<dbReference type="Pfam" id="PF00615">
    <property type="entry name" value="RGS"/>
    <property type="match status" value="2"/>
</dbReference>
<feature type="domain" description="RGS" evidence="1">
    <location>
        <begin position="165"/>
        <end position="284"/>
    </location>
</feature>
<dbReference type="InterPro" id="IPR036305">
    <property type="entry name" value="RGS_sf"/>
</dbReference>
<dbReference type="SUPFAM" id="SSF48097">
    <property type="entry name" value="Regulator of G-protein signaling, RGS"/>
    <property type="match status" value="2"/>
</dbReference>
<organism evidence="2 3">
    <name type="scientific">Gnathostoma spinigerum</name>
    <dbReference type="NCBI Taxonomy" id="75299"/>
    <lineage>
        <taxon>Eukaryota</taxon>
        <taxon>Metazoa</taxon>
        <taxon>Ecdysozoa</taxon>
        <taxon>Nematoda</taxon>
        <taxon>Chromadorea</taxon>
        <taxon>Rhabditida</taxon>
        <taxon>Spirurina</taxon>
        <taxon>Gnathostomatomorpha</taxon>
        <taxon>Gnathostomatoidea</taxon>
        <taxon>Gnathostomatidae</taxon>
        <taxon>Gnathostoma</taxon>
    </lineage>
</organism>
<dbReference type="PROSITE" id="PS50132">
    <property type="entry name" value="RGS"/>
    <property type="match status" value="2"/>
</dbReference>
<dbReference type="EMBL" id="JBGFUD010003690">
    <property type="protein sequence ID" value="MFH4978948.1"/>
    <property type="molecule type" value="Genomic_DNA"/>
</dbReference>
<gene>
    <name evidence="2" type="ORF">AB6A40_005657</name>
</gene>
<accession>A0ABD6EG81</accession>
<protein>
    <recommendedName>
        <fullName evidence="1">RGS domain-containing protein</fullName>
    </recommendedName>
</protein>
<feature type="domain" description="RGS" evidence="1">
    <location>
        <begin position="37"/>
        <end position="150"/>
    </location>
</feature>
<dbReference type="CDD" id="cd07440">
    <property type="entry name" value="RGS"/>
    <property type="match status" value="1"/>
</dbReference>
<comment type="caution">
    <text evidence="2">The sequence shown here is derived from an EMBL/GenBank/DDBJ whole genome shotgun (WGS) entry which is preliminary data.</text>
</comment>
<dbReference type="InterPro" id="IPR016137">
    <property type="entry name" value="RGS"/>
</dbReference>
<proteinExistence type="predicted"/>
<dbReference type="Gene3D" id="1.10.167.10">
    <property type="entry name" value="Regulator of G-protein Signalling 4, domain 2"/>
    <property type="match status" value="2"/>
</dbReference>
<dbReference type="InterPro" id="IPR044926">
    <property type="entry name" value="RGS_subdomain_2"/>
</dbReference>
<evidence type="ECO:0000313" key="3">
    <source>
        <dbReference type="Proteomes" id="UP001608902"/>
    </source>
</evidence>
<dbReference type="PRINTS" id="PR01301">
    <property type="entry name" value="RGSPROTEIN"/>
</dbReference>
<dbReference type="AlphaFoldDB" id="A0ABD6EG81"/>
<dbReference type="PANTHER" id="PTHR10845:SF235">
    <property type="entry name" value="REGULATOR OF G-PROTEIN SIGNALING RGS-3"/>
    <property type="match status" value="1"/>
</dbReference>
<reference evidence="2 3" key="1">
    <citation type="submission" date="2024-08" db="EMBL/GenBank/DDBJ databases">
        <title>Gnathostoma spinigerum genome.</title>
        <authorList>
            <person name="Gonzalez-Bertolin B."/>
            <person name="Monzon S."/>
            <person name="Zaballos A."/>
            <person name="Jimenez P."/>
            <person name="Dekumyoy P."/>
            <person name="Varona S."/>
            <person name="Cuesta I."/>
            <person name="Sumanam S."/>
            <person name="Adisakwattana P."/>
            <person name="Gasser R.B."/>
            <person name="Hernandez-Gonzalez A."/>
            <person name="Young N.D."/>
            <person name="Perteguer M.J."/>
        </authorList>
    </citation>
    <scope>NUCLEOTIDE SEQUENCE [LARGE SCALE GENOMIC DNA]</scope>
    <source>
        <strain evidence="2">AL3</strain>
        <tissue evidence="2">Liver</tissue>
    </source>
</reference>
<keyword evidence="3" id="KW-1185">Reference proteome</keyword>
<name>A0ABD6EG81_9BILA</name>